<feature type="compositionally biased region" description="Basic and acidic residues" evidence="1">
    <location>
        <begin position="120"/>
        <end position="129"/>
    </location>
</feature>
<name>A0A8J3CCU6_9PSEU</name>
<organism evidence="2 3">
    <name type="scientific">Longimycelium tulufanense</name>
    <dbReference type="NCBI Taxonomy" id="907463"/>
    <lineage>
        <taxon>Bacteria</taxon>
        <taxon>Bacillati</taxon>
        <taxon>Actinomycetota</taxon>
        <taxon>Actinomycetes</taxon>
        <taxon>Pseudonocardiales</taxon>
        <taxon>Pseudonocardiaceae</taxon>
        <taxon>Longimycelium</taxon>
    </lineage>
</organism>
<gene>
    <name evidence="2" type="ORF">GCM10012275_27760</name>
</gene>
<keyword evidence="3" id="KW-1185">Reference proteome</keyword>
<evidence type="ECO:0000313" key="3">
    <source>
        <dbReference type="Proteomes" id="UP000637578"/>
    </source>
</evidence>
<reference evidence="2" key="2">
    <citation type="submission" date="2020-09" db="EMBL/GenBank/DDBJ databases">
        <authorList>
            <person name="Sun Q."/>
            <person name="Zhou Y."/>
        </authorList>
    </citation>
    <scope>NUCLEOTIDE SEQUENCE</scope>
    <source>
        <strain evidence="2">CGMCC 4.5737</strain>
    </source>
</reference>
<accession>A0A8J3CCU6</accession>
<evidence type="ECO:0000256" key="1">
    <source>
        <dbReference type="SAM" id="MobiDB-lite"/>
    </source>
</evidence>
<dbReference type="EMBL" id="BMMK01000011">
    <property type="protein sequence ID" value="GGM55103.1"/>
    <property type="molecule type" value="Genomic_DNA"/>
</dbReference>
<sequence>MEPLNPHRLVYTRIVQGRRVRLGVETVDDYGFYLALRRGQDPAETAGPYAFSLTEDRLLRHPELRPAARERWFVTVDRVEPDGSSHRLCEIEVIVGPGPTAQSWRPVPAHQPNTSRCGRRKELQRALER</sequence>
<dbReference type="RefSeq" id="WP_189057684.1">
    <property type="nucleotide sequence ID" value="NZ_BMMK01000011.1"/>
</dbReference>
<dbReference type="AlphaFoldDB" id="A0A8J3CCU6"/>
<feature type="region of interest" description="Disordered" evidence="1">
    <location>
        <begin position="99"/>
        <end position="129"/>
    </location>
</feature>
<protein>
    <submittedName>
        <fullName evidence="2">Uncharacterized protein</fullName>
    </submittedName>
</protein>
<reference evidence="2" key="1">
    <citation type="journal article" date="2014" name="Int. J. Syst. Evol. Microbiol.">
        <title>Complete genome sequence of Corynebacterium casei LMG S-19264T (=DSM 44701T), isolated from a smear-ripened cheese.</title>
        <authorList>
            <consortium name="US DOE Joint Genome Institute (JGI-PGF)"/>
            <person name="Walter F."/>
            <person name="Albersmeier A."/>
            <person name="Kalinowski J."/>
            <person name="Ruckert C."/>
        </authorList>
    </citation>
    <scope>NUCLEOTIDE SEQUENCE</scope>
    <source>
        <strain evidence="2">CGMCC 4.5737</strain>
    </source>
</reference>
<evidence type="ECO:0000313" key="2">
    <source>
        <dbReference type="EMBL" id="GGM55103.1"/>
    </source>
</evidence>
<dbReference type="Proteomes" id="UP000637578">
    <property type="component" value="Unassembled WGS sequence"/>
</dbReference>
<comment type="caution">
    <text evidence="2">The sequence shown here is derived from an EMBL/GenBank/DDBJ whole genome shotgun (WGS) entry which is preliminary data.</text>
</comment>
<proteinExistence type="predicted"/>